<evidence type="ECO:0000256" key="3">
    <source>
        <dbReference type="SAM" id="MobiDB-lite"/>
    </source>
</evidence>
<evidence type="ECO:0000256" key="1">
    <source>
        <dbReference type="ARBA" id="ARBA00022729"/>
    </source>
</evidence>
<keyword evidence="1 4" id="KW-0732">Signal</keyword>
<feature type="region of interest" description="Disordered" evidence="3">
    <location>
        <begin position="34"/>
        <end position="59"/>
    </location>
</feature>
<feature type="signal peptide" evidence="4">
    <location>
        <begin position="1"/>
        <end position="27"/>
    </location>
</feature>
<dbReference type="PANTHER" id="PTHR43037">
    <property type="entry name" value="UNNAMED PRODUCT-RELATED"/>
    <property type="match status" value="1"/>
</dbReference>
<organism evidence="5 6">
    <name type="scientific">Asanoa siamensis</name>
    <dbReference type="NCBI Taxonomy" id="926357"/>
    <lineage>
        <taxon>Bacteria</taxon>
        <taxon>Bacillati</taxon>
        <taxon>Actinomycetota</taxon>
        <taxon>Actinomycetes</taxon>
        <taxon>Micromonosporales</taxon>
        <taxon>Micromonosporaceae</taxon>
        <taxon>Asanoa</taxon>
    </lineage>
</organism>
<evidence type="ECO:0000256" key="4">
    <source>
        <dbReference type="SAM" id="SignalP"/>
    </source>
</evidence>
<dbReference type="PANTHER" id="PTHR43037:SF1">
    <property type="entry name" value="BLL1128 PROTEIN"/>
    <property type="match status" value="1"/>
</dbReference>
<comment type="caution">
    <text evidence="5">The sequence shown here is derived from an EMBL/GenBank/DDBJ whole genome shotgun (WGS) entry which is preliminary data.</text>
</comment>
<dbReference type="Proteomes" id="UP000604117">
    <property type="component" value="Unassembled WGS sequence"/>
</dbReference>
<feature type="compositionally biased region" description="Low complexity" evidence="3">
    <location>
        <begin position="34"/>
        <end position="48"/>
    </location>
</feature>
<gene>
    <name evidence="5" type="ORF">Asi02nite_25550</name>
</gene>
<keyword evidence="2" id="KW-0378">Hydrolase</keyword>
<evidence type="ECO:0000313" key="6">
    <source>
        <dbReference type="Proteomes" id="UP000604117"/>
    </source>
</evidence>
<keyword evidence="6" id="KW-1185">Reference proteome</keyword>
<accession>A0ABQ4CP22</accession>
<dbReference type="EMBL" id="BONE01000017">
    <property type="protein sequence ID" value="GIF73037.1"/>
    <property type="molecule type" value="Genomic_DNA"/>
</dbReference>
<evidence type="ECO:0000256" key="2">
    <source>
        <dbReference type="ARBA" id="ARBA00022801"/>
    </source>
</evidence>
<dbReference type="RefSeq" id="WP_239126676.1">
    <property type="nucleotide sequence ID" value="NZ_BONE01000017.1"/>
</dbReference>
<sequence>MTTWLCHHRQRLAAMCSVALVALLAGCGVTDEPASAPTTAATSAAPAPQEKPGPGDHDLTLPWDGKQREYLLHAPPGHTPDKPVPLVLAFHPYPGTGKGVRVTAGLDALADEHGFLVAYPNGIMSGFNALVCCGNEDDVGFVGALVEHLTKNWGGDPDRVYATGISNGADLSFRLAVDLPGVFAAVAPVSGGFGGTRAADPAYAPKEPVSVLTFVGGKDRFIGDFENGIKNWQTRSACTPGAATPVKGGKGITRTVAPCGNGSEFVTYRLPEQGHSWPGATQGGLAGPDAGINASELIWEFFQAHPRKS</sequence>
<dbReference type="InterPro" id="IPR010126">
    <property type="entry name" value="Esterase_phb"/>
</dbReference>
<dbReference type="InterPro" id="IPR050955">
    <property type="entry name" value="Plant_Biomass_Hydrol_Est"/>
</dbReference>
<evidence type="ECO:0000313" key="5">
    <source>
        <dbReference type="EMBL" id="GIF73037.1"/>
    </source>
</evidence>
<dbReference type="Gene3D" id="3.40.50.1820">
    <property type="entry name" value="alpha/beta hydrolase"/>
    <property type="match status" value="1"/>
</dbReference>
<dbReference type="SUPFAM" id="SSF53474">
    <property type="entry name" value="alpha/beta-Hydrolases"/>
    <property type="match status" value="1"/>
</dbReference>
<feature type="chain" id="PRO_5045591507" evidence="4">
    <location>
        <begin position="28"/>
        <end position="309"/>
    </location>
</feature>
<reference evidence="5 6" key="1">
    <citation type="submission" date="2021-01" db="EMBL/GenBank/DDBJ databases">
        <title>Whole genome shotgun sequence of Asanoa siamensis NBRC 107932.</title>
        <authorList>
            <person name="Komaki H."/>
            <person name="Tamura T."/>
        </authorList>
    </citation>
    <scope>NUCLEOTIDE SEQUENCE [LARGE SCALE GENOMIC DNA]</scope>
    <source>
        <strain evidence="5 6">NBRC 107932</strain>
    </source>
</reference>
<dbReference type="Pfam" id="PF10503">
    <property type="entry name" value="Esterase_PHB"/>
    <property type="match status" value="1"/>
</dbReference>
<dbReference type="InterPro" id="IPR029058">
    <property type="entry name" value="AB_hydrolase_fold"/>
</dbReference>
<proteinExistence type="predicted"/>
<name>A0ABQ4CP22_9ACTN</name>
<protein>
    <submittedName>
        <fullName evidence="5">Esterase</fullName>
    </submittedName>
</protein>